<dbReference type="CDD" id="cd06225">
    <property type="entry name" value="HAMP"/>
    <property type="match status" value="1"/>
</dbReference>
<dbReference type="PATRIC" id="fig|1432052.3.peg.5862"/>
<dbReference type="Gene3D" id="6.10.340.10">
    <property type="match status" value="1"/>
</dbReference>
<dbReference type="InterPro" id="IPR005467">
    <property type="entry name" value="His_kinase_dom"/>
</dbReference>
<keyword evidence="7 14" id="KW-0812">Transmembrane</keyword>
<keyword evidence="9" id="KW-0418">Kinase</keyword>
<evidence type="ECO:0000256" key="4">
    <source>
        <dbReference type="ARBA" id="ARBA00022475"/>
    </source>
</evidence>
<dbReference type="InterPro" id="IPR050398">
    <property type="entry name" value="HssS/ArlS-like"/>
</dbReference>
<proteinExistence type="predicted"/>
<evidence type="ECO:0000256" key="2">
    <source>
        <dbReference type="ARBA" id="ARBA00004651"/>
    </source>
</evidence>
<dbReference type="AlphaFoldDB" id="A0A1E3A4I6"/>
<dbReference type="Pfam" id="PF02518">
    <property type="entry name" value="HATPase_c"/>
    <property type="match status" value="1"/>
</dbReference>
<dbReference type="CDD" id="cd00082">
    <property type="entry name" value="HisKA"/>
    <property type="match status" value="1"/>
</dbReference>
<dbReference type="GeneID" id="93301184"/>
<dbReference type="GO" id="GO:0000155">
    <property type="term" value="F:phosphorelay sensor kinase activity"/>
    <property type="evidence" value="ECO:0007669"/>
    <property type="project" value="InterPro"/>
</dbReference>
<dbReference type="RefSeq" id="WP_069153679.1">
    <property type="nucleotide sequence ID" value="NZ_DBFYTC010000232.1"/>
</dbReference>
<dbReference type="Proteomes" id="UP000094067">
    <property type="component" value="Unassembled WGS sequence"/>
</dbReference>
<dbReference type="PANTHER" id="PTHR45528:SF1">
    <property type="entry name" value="SENSOR HISTIDINE KINASE CPXA"/>
    <property type="match status" value="1"/>
</dbReference>
<keyword evidence="13 14" id="KW-0472">Membrane</keyword>
<keyword evidence="4" id="KW-1003">Cell membrane</keyword>
<evidence type="ECO:0000256" key="1">
    <source>
        <dbReference type="ARBA" id="ARBA00000085"/>
    </source>
</evidence>
<evidence type="ECO:0000256" key="11">
    <source>
        <dbReference type="ARBA" id="ARBA00022989"/>
    </source>
</evidence>
<accession>A0A1E3A4I6</accession>
<feature type="domain" description="Histidine kinase" evidence="16">
    <location>
        <begin position="252"/>
        <end position="459"/>
    </location>
</feature>
<keyword evidence="12" id="KW-0902">Two-component regulatory system</keyword>
<comment type="subcellular location">
    <subcellularLocation>
        <location evidence="2">Cell membrane</location>
        <topology evidence="2">Multi-pass membrane protein</topology>
    </subcellularLocation>
</comment>
<keyword evidence="11 14" id="KW-1133">Transmembrane helix</keyword>
<sequence>MKLWKKLSLVTTVTLFLATGVSGAAVIGQTLRYNVEKTTESYRQQLQATAYALGRDIGESELLGYSEATRSSFFNFLMKKYGASRYILTKEGEVLCNLTDFELVNPQDERWDQTEPAVDTREVEGKRLLIMGKKIPMDSPADYRLVLVADISQVYRDMEKQVMLFLEFYLAAAVISVLFIFLLTRRMLSPLRELQKAASDISEGVLNRRARVKSHDEIGEMAGSFNRMADRIEEQVTQLEQVSRQQKQLLGSLTHELKTPMTSIIGYSDTLLHVKVDEERQNKALLHIHEECRRLERLSGKLMSLIGLYDNDSIRMEEVDIEELFAGVAQLEKYQLEEKGMRLETRAAGQKRMLDRDLFESLLINLIDNAVKAGKEGDSILLEATEGGISVTDHGKGIPEEEISRVTEAFYMVDKSRSKKAGGIGLGLALCSQIAALHHGRLHIESKVGQGTRVSILFE</sequence>
<feature type="chain" id="PRO_5010658091" description="histidine kinase" evidence="15">
    <location>
        <begin position="25"/>
        <end position="459"/>
    </location>
</feature>
<evidence type="ECO:0000259" key="16">
    <source>
        <dbReference type="PROSITE" id="PS50109"/>
    </source>
</evidence>
<evidence type="ECO:0000256" key="13">
    <source>
        <dbReference type="ARBA" id="ARBA00023136"/>
    </source>
</evidence>
<evidence type="ECO:0000256" key="15">
    <source>
        <dbReference type="SAM" id="SignalP"/>
    </source>
</evidence>
<dbReference type="InterPro" id="IPR036097">
    <property type="entry name" value="HisK_dim/P_sf"/>
</dbReference>
<dbReference type="InterPro" id="IPR004358">
    <property type="entry name" value="Sig_transdc_His_kin-like_C"/>
</dbReference>
<evidence type="ECO:0000256" key="6">
    <source>
        <dbReference type="ARBA" id="ARBA00022679"/>
    </source>
</evidence>
<evidence type="ECO:0000256" key="9">
    <source>
        <dbReference type="ARBA" id="ARBA00022777"/>
    </source>
</evidence>
<dbReference type="GO" id="GO:0005886">
    <property type="term" value="C:plasma membrane"/>
    <property type="evidence" value="ECO:0007669"/>
    <property type="project" value="UniProtKB-SubCell"/>
</dbReference>
<dbReference type="SMART" id="SM00304">
    <property type="entry name" value="HAMP"/>
    <property type="match status" value="1"/>
</dbReference>
<dbReference type="SUPFAM" id="SSF55874">
    <property type="entry name" value="ATPase domain of HSP90 chaperone/DNA topoisomerase II/histidine kinase"/>
    <property type="match status" value="1"/>
</dbReference>
<dbReference type="PANTHER" id="PTHR45528">
    <property type="entry name" value="SENSOR HISTIDINE KINASE CPXA"/>
    <property type="match status" value="1"/>
</dbReference>
<dbReference type="PROSITE" id="PS50885">
    <property type="entry name" value="HAMP"/>
    <property type="match status" value="1"/>
</dbReference>
<dbReference type="SUPFAM" id="SSF158472">
    <property type="entry name" value="HAMP domain-like"/>
    <property type="match status" value="1"/>
</dbReference>
<dbReference type="InterPro" id="IPR003661">
    <property type="entry name" value="HisK_dim/P_dom"/>
</dbReference>
<dbReference type="PRINTS" id="PR00344">
    <property type="entry name" value="BCTRLSENSOR"/>
</dbReference>
<evidence type="ECO:0000256" key="7">
    <source>
        <dbReference type="ARBA" id="ARBA00022692"/>
    </source>
</evidence>
<name>A0A1E3A4I6_9FIRM</name>
<dbReference type="SMART" id="SM00387">
    <property type="entry name" value="HATPase_c"/>
    <property type="match status" value="1"/>
</dbReference>
<dbReference type="InterPro" id="IPR003594">
    <property type="entry name" value="HATPase_dom"/>
</dbReference>
<evidence type="ECO:0000313" key="19">
    <source>
        <dbReference type="EMBL" id="ODM07971.1"/>
    </source>
</evidence>
<evidence type="ECO:0000256" key="8">
    <source>
        <dbReference type="ARBA" id="ARBA00022741"/>
    </source>
</evidence>
<evidence type="ECO:0000256" key="10">
    <source>
        <dbReference type="ARBA" id="ARBA00022840"/>
    </source>
</evidence>
<dbReference type="CDD" id="cd00075">
    <property type="entry name" value="HATPase"/>
    <property type="match status" value="1"/>
</dbReference>
<evidence type="ECO:0000256" key="12">
    <source>
        <dbReference type="ARBA" id="ARBA00023012"/>
    </source>
</evidence>
<keyword evidence="6 18" id="KW-0808">Transferase</keyword>
<dbReference type="InterPro" id="IPR003660">
    <property type="entry name" value="HAMP_dom"/>
</dbReference>
<dbReference type="Gene3D" id="1.10.287.130">
    <property type="match status" value="1"/>
</dbReference>
<evidence type="ECO:0000259" key="17">
    <source>
        <dbReference type="PROSITE" id="PS50885"/>
    </source>
</evidence>
<evidence type="ECO:0000313" key="20">
    <source>
        <dbReference type="Proteomes" id="UP000094067"/>
    </source>
</evidence>
<comment type="caution">
    <text evidence="18">The sequence shown here is derived from an EMBL/GenBank/DDBJ whole genome shotgun (WGS) entry which is preliminary data.</text>
</comment>
<keyword evidence="8" id="KW-0547">Nucleotide-binding</keyword>
<dbReference type="Pfam" id="PF00672">
    <property type="entry name" value="HAMP"/>
    <property type="match status" value="1"/>
</dbReference>
<comment type="catalytic activity">
    <reaction evidence="1">
        <text>ATP + protein L-histidine = ADP + protein N-phospho-L-histidine.</text>
        <dbReference type="EC" id="2.7.13.3"/>
    </reaction>
</comment>
<dbReference type="Pfam" id="PF00512">
    <property type="entry name" value="HisKA"/>
    <property type="match status" value="1"/>
</dbReference>
<evidence type="ECO:0000313" key="18">
    <source>
        <dbReference type="EMBL" id="ODM03126.1"/>
    </source>
</evidence>
<dbReference type="EMBL" id="MCGI01000006">
    <property type="protein sequence ID" value="ODM07971.1"/>
    <property type="molecule type" value="Genomic_DNA"/>
</dbReference>
<gene>
    <name evidence="18" type="primary">phoR_13</name>
    <name evidence="19" type="synonym">phoR_15</name>
    <name evidence="19" type="ORF">BEH84_05294</name>
    <name evidence="18" type="ORF">BEI61_03920</name>
</gene>
<dbReference type="SMART" id="SM00388">
    <property type="entry name" value="HisKA"/>
    <property type="match status" value="1"/>
</dbReference>
<dbReference type="Gene3D" id="3.30.565.10">
    <property type="entry name" value="Histidine kinase-like ATPase, C-terminal domain"/>
    <property type="match status" value="1"/>
</dbReference>
<reference evidence="20 21" key="1">
    <citation type="submission" date="2016-07" db="EMBL/GenBank/DDBJ databases">
        <title>Characterization of isolates of Eisenbergiella tayi derived from blood cultures, using whole genome sequencing.</title>
        <authorList>
            <person name="Burdz T."/>
            <person name="Wiebe D."/>
            <person name="Huynh C."/>
            <person name="Bernard K."/>
        </authorList>
    </citation>
    <scope>NUCLEOTIDE SEQUENCE [LARGE SCALE GENOMIC DNA]</scope>
    <source>
        <strain evidence="18 20">NML 110608</strain>
        <strain evidence="19 21">NML 120489</strain>
    </source>
</reference>
<dbReference type="InterPro" id="IPR036890">
    <property type="entry name" value="HATPase_C_sf"/>
</dbReference>
<dbReference type="SUPFAM" id="SSF47384">
    <property type="entry name" value="Homodimeric domain of signal transducing histidine kinase"/>
    <property type="match status" value="1"/>
</dbReference>
<dbReference type="Proteomes" id="UP000095003">
    <property type="component" value="Unassembled WGS sequence"/>
</dbReference>
<evidence type="ECO:0000256" key="5">
    <source>
        <dbReference type="ARBA" id="ARBA00022553"/>
    </source>
</evidence>
<evidence type="ECO:0000256" key="3">
    <source>
        <dbReference type="ARBA" id="ARBA00012438"/>
    </source>
</evidence>
<feature type="transmembrane region" description="Helical" evidence="14">
    <location>
        <begin position="162"/>
        <end position="183"/>
    </location>
</feature>
<organism evidence="18 20">
    <name type="scientific">Eisenbergiella tayi</name>
    <dbReference type="NCBI Taxonomy" id="1432052"/>
    <lineage>
        <taxon>Bacteria</taxon>
        <taxon>Bacillati</taxon>
        <taxon>Bacillota</taxon>
        <taxon>Clostridia</taxon>
        <taxon>Lachnospirales</taxon>
        <taxon>Lachnospiraceae</taxon>
        <taxon>Eisenbergiella</taxon>
    </lineage>
</organism>
<dbReference type="EMBL" id="MCGH01000003">
    <property type="protein sequence ID" value="ODM03126.1"/>
    <property type="molecule type" value="Genomic_DNA"/>
</dbReference>
<dbReference type="EC" id="2.7.13.3" evidence="3"/>
<feature type="signal peptide" evidence="15">
    <location>
        <begin position="1"/>
        <end position="24"/>
    </location>
</feature>
<keyword evidence="10" id="KW-0067">ATP-binding</keyword>
<evidence type="ECO:0000256" key="14">
    <source>
        <dbReference type="SAM" id="Phobius"/>
    </source>
</evidence>
<dbReference type="PROSITE" id="PS50109">
    <property type="entry name" value="HIS_KIN"/>
    <property type="match status" value="1"/>
</dbReference>
<evidence type="ECO:0000313" key="21">
    <source>
        <dbReference type="Proteomes" id="UP000095003"/>
    </source>
</evidence>
<feature type="domain" description="HAMP" evidence="17">
    <location>
        <begin position="185"/>
        <end position="237"/>
    </location>
</feature>
<protein>
    <recommendedName>
        <fullName evidence="3">histidine kinase</fullName>
        <ecNumber evidence="3">2.7.13.3</ecNumber>
    </recommendedName>
</protein>
<keyword evidence="15" id="KW-0732">Signal</keyword>
<dbReference type="GO" id="GO:0005524">
    <property type="term" value="F:ATP binding"/>
    <property type="evidence" value="ECO:0007669"/>
    <property type="project" value="UniProtKB-KW"/>
</dbReference>
<keyword evidence="5" id="KW-0597">Phosphoprotein</keyword>